<dbReference type="PANTHER" id="PTHR11931">
    <property type="entry name" value="PHOSPHOGLYCERATE MUTASE"/>
    <property type="match status" value="1"/>
</dbReference>
<comment type="caution">
    <text evidence="4">Lacks conserved residue(s) required for the propagation of feature annotation.</text>
</comment>
<comment type="function">
    <text evidence="4 8">Catalyzes the interconversion of 2-phosphoglycerate and 3-phosphoglycerate.</text>
</comment>
<dbReference type="InterPro" id="IPR029033">
    <property type="entry name" value="His_PPase_superfam"/>
</dbReference>
<feature type="binding site" evidence="4 6">
    <location>
        <begin position="87"/>
        <end position="90"/>
    </location>
    <ligand>
        <name>substrate</name>
    </ligand>
</feature>
<dbReference type="RefSeq" id="WP_025021072.1">
    <property type="nucleotide sequence ID" value="NZ_AZFH01000013.1"/>
</dbReference>
<feature type="active site" description="Tele-phosphohistidine intermediate" evidence="4 5">
    <location>
        <position position="9"/>
    </location>
</feature>
<dbReference type="InterPro" id="IPR005952">
    <property type="entry name" value="Phosphogly_mut1"/>
</dbReference>
<dbReference type="Proteomes" id="UP000051048">
    <property type="component" value="Unassembled WGS sequence"/>
</dbReference>
<feature type="binding site" evidence="4 6">
    <location>
        <begin position="114"/>
        <end position="115"/>
    </location>
    <ligand>
        <name>substrate</name>
    </ligand>
</feature>
<comment type="catalytic activity">
    <reaction evidence="4 8">
        <text>(2R)-2-phosphoglycerate = (2R)-3-phosphoglycerate</text>
        <dbReference type="Rhea" id="RHEA:15901"/>
        <dbReference type="ChEBI" id="CHEBI:58272"/>
        <dbReference type="ChEBI" id="CHEBI:58289"/>
        <dbReference type="EC" id="5.4.2.11"/>
    </reaction>
</comment>
<dbReference type="EMBL" id="AZFH01000013">
    <property type="protein sequence ID" value="KRL83225.1"/>
    <property type="molecule type" value="Genomic_DNA"/>
</dbReference>
<dbReference type="GO" id="GO:0006096">
    <property type="term" value="P:glycolytic process"/>
    <property type="evidence" value="ECO:0007669"/>
    <property type="project" value="UniProtKB-UniRule"/>
</dbReference>
<evidence type="ECO:0000256" key="8">
    <source>
        <dbReference type="RuleBase" id="RU004512"/>
    </source>
</evidence>
<comment type="caution">
    <text evidence="9">The sequence shown here is derived from an EMBL/GenBank/DDBJ whole genome shotgun (WGS) entry which is preliminary data.</text>
</comment>
<dbReference type="SMART" id="SM00855">
    <property type="entry name" value="PGAM"/>
    <property type="match status" value="1"/>
</dbReference>
<protein>
    <recommendedName>
        <fullName evidence="4 8">2,3-bisphosphoglycerate-dependent phosphoglycerate mutase</fullName>
        <shortName evidence="4">BPG-dependent PGAM</shortName>
        <shortName evidence="4">PGAM</shortName>
        <shortName evidence="4">Phosphoglyceromutase</shortName>
        <shortName evidence="4">dPGM</shortName>
        <ecNumber evidence="4 8">5.4.2.11</ecNumber>
    </recommendedName>
</protein>
<comment type="pathway">
    <text evidence="4 8">Carbohydrate degradation; glycolysis; pyruvate from D-glyceraldehyde 3-phosphate: step 3/5.</text>
</comment>
<sequence>MVKLVLIRHGQSIANQDNVYTGWSDVPLTDLGRQQARQAGQLLQQTGLQFMAIHTSVLSRAIVTANLVAEEIGQLATPIYKSWRLNERHYGALRGLNKEATKQQYGAKQVALWRRSFDSIPPKLSQPDTDRRYDLVPWTSRPLAESLAQCQKRLLPYWQDQIAPRLLQGKNQLVVAHGSSLRALIKYLEEISDQDIDGLEVENGQPLLYDLDDCTLAIRQKIVLG</sequence>
<dbReference type="NCBIfam" id="TIGR01258">
    <property type="entry name" value="pgm_1"/>
    <property type="match status" value="1"/>
</dbReference>
<feature type="active site" description="Proton donor/acceptor" evidence="4 5">
    <location>
        <position position="87"/>
    </location>
</feature>
<dbReference type="STRING" id="1423740.FC36_GL000442"/>
<proteinExistence type="inferred from homology"/>
<feature type="binding site" evidence="4 6">
    <location>
        <position position="98"/>
    </location>
    <ligand>
        <name>substrate</name>
    </ligand>
</feature>
<organism evidence="9 10">
    <name type="scientific">Ligilactobacillus equi DSM 15833 = JCM 10991</name>
    <dbReference type="NCBI Taxonomy" id="1423740"/>
    <lineage>
        <taxon>Bacteria</taxon>
        <taxon>Bacillati</taxon>
        <taxon>Bacillota</taxon>
        <taxon>Bacilli</taxon>
        <taxon>Lactobacillales</taxon>
        <taxon>Lactobacillaceae</taxon>
        <taxon>Ligilactobacillus</taxon>
    </lineage>
</organism>
<dbReference type="InterPro" id="IPR001345">
    <property type="entry name" value="PG/BPGM_mutase_AS"/>
</dbReference>
<evidence type="ECO:0000256" key="5">
    <source>
        <dbReference type="PIRSR" id="PIRSR613078-1"/>
    </source>
</evidence>
<dbReference type="UniPathway" id="UPA00109">
    <property type="reaction ID" value="UER00186"/>
</dbReference>
<dbReference type="OrthoDB" id="9781415at2"/>
<dbReference type="EC" id="5.4.2.11" evidence="4 8"/>
<dbReference type="Gene3D" id="3.40.50.1240">
    <property type="entry name" value="Phosphoglycerate mutase-like"/>
    <property type="match status" value="1"/>
</dbReference>
<name>A0A0R1TPX7_9LACO</name>
<accession>A0A0R1TPX7</accession>
<evidence type="ECO:0000313" key="10">
    <source>
        <dbReference type="Proteomes" id="UP000051048"/>
    </source>
</evidence>
<dbReference type="GO" id="GO:0004619">
    <property type="term" value="F:phosphoglycerate mutase activity"/>
    <property type="evidence" value="ECO:0007669"/>
    <property type="project" value="UniProtKB-UniRule"/>
</dbReference>
<feature type="site" description="Transition state stabilizer" evidence="4 7">
    <location>
        <position position="177"/>
    </location>
</feature>
<dbReference type="GO" id="GO:0006094">
    <property type="term" value="P:gluconeogenesis"/>
    <property type="evidence" value="ECO:0007669"/>
    <property type="project" value="UniProtKB-UniRule"/>
</dbReference>
<feature type="binding site" evidence="4 6">
    <location>
        <position position="60"/>
    </location>
    <ligand>
        <name>substrate</name>
    </ligand>
</feature>
<keyword evidence="4" id="KW-0312">Gluconeogenesis</keyword>
<evidence type="ECO:0000256" key="6">
    <source>
        <dbReference type="PIRSR" id="PIRSR613078-2"/>
    </source>
</evidence>
<keyword evidence="2 4" id="KW-0324">Glycolysis</keyword>
<dbReference type="AlphaFoldDB" id="A0A0R1TPX7"/>
<feature type="binding site" evidence="4 6">
    <location>
        <begin position="21"/>
        <end position="22"/>
    </location>
    <ligand>
        <name>substrate</name>
    </ligand>
</feature>
<keyword evidence="3 4" id="KW-0413">Isomerase</keyword>
<evidence type="ECO:0000256" key="1">
    <source>
        <dbReference type="ARBA" id="ARBA00006717"/>
    </source>
</evidence>
<evidence type="ECO:0000256" key="4">
    <source>
        <dbReference type="HAMAP-Rule" id="MF_01039"/>
    </source>
</evidence>
<evidence type="ECO:0000256" key="3">
    <source>
        <dbReference type="ARBA" id="ARBA00023235"/>
    </source>
</evidence>
<feature type="binding site" evidence="4 6">
    <location>
        <begin position="8"/>
        <end position="15"/>
    </location>
    <ligand>
        <name>substrate</name>
    </ligand>
</feature>
<dbReference type="PATRIC" id="fig|1423740.3.peg.472"/>
<comment type="similarity">
    <text evidence="1 4">Belongs to the phosphoglycerate mutase family. BPG-dependent PGAM subfamily.</text>
</comment>
<evidence type="ECO:0000256" key="2">
    <source>
        <dbReference type="ARBA" id="ARBA00023152"/>
    </source>
</evidence>
<dbReference type="SUPFAM" id="SSF53254">
    <property type="entry name" value="Phosphoglycerate mutase-like"/>
    <property type="match status" value="1"/>
</dbReference>
<dbReference type="Pfam" id="PF00300">
    <property type="entry name" value="His_Phos_1"/>
    <property type="match status" value="1"/>
</dbReference>
<reference evidence="9 10" key="1">
    <citation type="journal article" date="2015" name="Genome Announc.">
        <title>Expanding the biotechnology potential of lactobacilli through comparative genomics of 213 strains and associated genera.</title>
        <authorList>
            <person name="Sun Z."/>
            <person name="Harris H.M."/>
            <person name="McCann A."/>
            <person name="Guo C."/>
            <person name="Argimon S."/>
            <person name="Zhang W."/>
            <person name="Yang X."/>
            <person name="Jeffery I.B."/>
            <person name="Cooney J.C."/>
            <person name="Kagawa T.F."/>
            <person name="Liu W."/>
            <person name="Song Y."/>
            <person name="Salvetti E."/>
            <person name="Wrobel A."/>
            <person name="Rasinkangas P."/>
            <person name="Parkhill J."/>
            <person name="Rea M.C."/>
            <person name="O'Sullivan O."/>
            <person name="Ritari J."/>
            <person name="Douillard F.P."/>
            <person name="Paul Ross R."/>
            <person name="Yang R."/>
            <person name="Briner A.E."/>
            <person name="Felis G.E."/>
            <person name="de Vos W.M."/>
            <person name="Barrangou R."/>
            <person name="Klaenhammer T.R."/>
            <person name="Caufield P.W."/>
            <person name="Cui Y."/>
            <person name="Zhang H."/>
            <person name="O'Toole P.W."/>
        </authorList>
    </citation>
    <scope>NUCLEOTIDE SEQUENCE [LARGE SCALE GENOMIC DNA]</scope>
    <source>
        <strain evidence="9 10">DSM 15833</strain>
    </source>
</reference>
<evidence type="ECO:0000313" key="9">
    <source>
        <dbReference type="EMBL" id="KRL83225.1"/>
    </source>
</evidence>
<dbReference type="PIRSF" id="PIRSF000709">
    <property type="entry name" value="6PFK_2-Ptase"/>
    <property type="match status" value="1"/>
</dbReference>
<dbReference type="PROSITE" id="PS00175">
    <property type="entry name" value="PG_MUTASE"/>
    <property type="match status" value="1"/>
</dbReference>
<dbReference type="CDD" id="cd07067">
    <property type="entry name" value="HP_PGM_like"/>
    <property type="match status" value="1"/>
</dbReference>
<gene>
    <name evidence="4" type="primary">gpmA</name>
    <name evidence="9" type="ORF">FC36_GL000442</name>
</gene>
<evidence type="ECO:0000256" key="7">
    <source>
        <dbReference type="PIRSR" id="PIRSR613078-3"/>
    </source>
</evidence>
<dbReference type="InterPro" id="IPR013078">
    <property type="entry name" value="His_Pase_superF_clade-1"/>
</dbReference>
<dbReference type="HAMAP" id="MF_01039">
    <property type="entry name" value="PGAM_GpmA"/>
    <property type="match status" value="1"/>
</dbReference>